<evidence type="ECO:0000256" key="5">
    <source>
        <dbReference type="ARBA" id="ARBA00022847"/>
    </source>
</evidence>
<dbReference type="EMBL" id="ABJB010955539">
    <property type="status" value="NOT_ANNOTATED_CDS"/>
    <property type="molecule type" value="Genomic_DNA"/>
</dbReference>
<comment type="similarity">
    <text evidence="2">Belongs to the sodium:neurotransmitter symporter (SNF) (TC 2.A.22) family.</text>
</comment>
<dbReference type="EMBL" id="ABJB010667849">
    <property type="status" value="NOT_ANNOTATED_CDS"/>
    <property type="molecule type" value="Genomic_DNA"/>
</dbReference>
<evidence type="ECO:0000256" key="14">
    <source>
        <dbReference type="ARBA" id="ARBA00040215"/>
    </source>
</evidence>
<evidence type="ECO:0000256" key="1">
    <source>
        <dbReference type="ARBA" id="ARBA00004141"/>
    </source>
</evidence>
<dbReference type="EMBL" id="ABJB010838371">
    <property type="status" value="NOT_ANNOTATED_CDS"/>
    <property type="molecule type" value="Genomic_DNA"/>
</dbReference>
<dbReference type="SUPFAM" id="SSF161070">
    <property type="entry name" value="SNF-like"/>
    <property type="match status" value="2"/>
</dbReference>
<feature type="transmembrane region" description="Helical" evidence="17">
    <location>
        <begin position="286"/>
        <end position="311"/>
    </location>
</feature>
<feature type="transmembrane region" description="Helical" evidence="17">
    <location>
        <begin position="331"/>
        <end position="356"/>
    </location>
</feature>
<dbReference type="PANTHER" id="PTHR11616">
    <property type="entry name" value="SODIUM/CHLORIDE DEPENDENT TRANSPORTER"/>
    <property type="match status" value="1"/>
</dbReference>
<keyword evidence="6" id="KW-0029">Amino-acid transport</keyword>
<dbReference type="PaxDb" id="6945-B7QA15"/>
<feature type="transmembrane region" description="Helical" evidence="17">
    <location>
        <begin position="243"/>
        <end position="265"/>
    </location>
</feature>
<dbReference type="Proteomes" id="UP000001555">
    <property type="component" value="Unassembled WGS sequence"/>
</dbReference>
<feature type="binding site" evidence="15">
    <location>
        <position position="40"/>
    </location>
    <ligand>
        <name>Na(+)</name>
        <dbReference type="ChEBI" id="CHEBI:29101"/>
        <label>1</label>
    </ligand>
</feature>
<evidence type="ECO:0000256" key="16">
    <source>
        <dbReference type="PIRSR" id="PIRSR600175-2"/>
    </source>
</evidence>
<feature type="disulfide bond" evidence="16">
    <location>
        <begin position="142"/>
        <end position="153"/>
    </location>
</feature>
<evidence type="ECO:0000256" key="4">
    <source>
        <dbReference type="ARBA" id="ARBA00022692"/>
    </source>
</evidence>
<evidence type="ECO:0000256" key="10">
    <source>
        <dbReference type="ARBA" id="ARBA00023136"/>
    </source>
</evidence>
<dbReference type="InterPro" id="IPR037272">
    <property type="entry name" value="SNS_sf"/>
</dbReference>
<dbReference type="VEuPathDB" id="VectorBase:ISCW012313"/>
<evidence type="ECO:0000256" key="15">
    <source>
        <dbReference type="PIRSR" id="PIRSR600175-1"/>
    </source>
</evidence>
<organism>
    <name type="scientific">Ixodes scapularis</name>
    <name type="common">Black-legged tick</name>
    <name type="synonym">Deer tick</name>
    <dbReference type="NCBI Taxonomy" id="6945"/>
    <lineage>
        <taxon>Eukaryota</taxon>
        <taxon>Metazoa</taxon>
        <taxon>Ecdysozoa</taxon>
        <taxon>Arthropoda</taxon>
        <taxon>Chelicerata</taxon>
        <taxon>Arachnida</taxon>
        <taxon>Acari</taxon>
        <taxon>Parasitiformes</taxon>
        <taxon>Ixodida</taxon>
        <taxon>Ixodoidea</taxon>
        <taxon>Ixodidae</taxon>
        <taxon>Ixodinae</taxon>
        <taxon>Ixodes</taxon>
    </lineage>
</organism>
<keyword evidence="10 17" id="KW-0472">Membrane</keyword>
<dbReference type="EMBL" id="ABJB010094460">
    <property type="status" value="NOT_ANNOTATED_CDS"/>
    <property type="molecule type" value="Genomic_DNA"/>
</dbReference>
<keyword evidence="16" id="KW-1015">Disulfide bond</keyword>
<feature type="transmembrane region" description="Helical" evidence="17">
    <location>
        <begin position="427"/>
        <end position="444"/>
    </location>
</feature>
<dbReference type="PRINTS" id="PR00176">
    <property type="entry name" value="NANEUSMPORT"/>
</dbReference>
<evidence type="ECO:0000256" key="3">
    <source>
        <dbReference type="ARBA" id="ARBA00022448"/>
    </source>
</evidence>
<keyword evidence="3" id="KW-0813">Transport</keyword>
<dbReference type="EMBL" id="ABJB010877366">
    <property type="status" value="NOT_ANNOTATED_CDS"/>
    <property type="molecule type" value="Genomic_DNA"/>
</dbReference>
<keyword evidence="12" id="KW-0739">Sodium transport</keyword>
<feature type="transmembrane region" description="Helical" evidence="17">
    <location>
        <begin position="30"/>
        <end position="51"/>
    </location>
</feature>
<proteinExistence type="inferred from homology"/>
<evidence type="ECO:0000256" key="11">
    <source>
        <dbReference type="ARBA" id="ARBA00023180"/>
    </source>
</evidence>
<dbReference type="EMBL" id="DS892044">
    <property type="protein sequence ID" value="EEC15687.1"/>
    <property type="molecule type" value="Genomic_DNA"/>
</dbReference>
<dbReference type="VEuPathDB" id="VectorBase:ISCI012313"/>
<evidence type="ECO:0000256" key="17">
    <source>
        <dbReference type="SAM" id="Phobius"/>
    </source>
</evidence>
<dbReference type="GO" id="GO:0015293">
    <property type="term" value="F:symporter activity"/>
    <property type="evidence" value="ECO:0007669"/>
    <property type="project" value="UniProtKB-KW"/>
</dbReference>
<dbReference type="HOGENOM" id="CLU_006855_2_1_1"/>
<dbReference type="EMBL" id="ABJB010051674">
    <property type="status" value="NOT_ANNOTATED_CDS"/>
    <property type="molecule type" value="Genomic_DNA"/>
</dbReference>
<feature type="non-terminal residue" evidence="18">
    <location>
        <position position="447"/>
    </location>
</feature>
<dbReference type="InterPro" id="IPR000175">
    <property type="entry name" value="Na/ntran_symport"/>
</dbReference>
<dbReference type="PROSITE" id="PS50267">
    <property type="entry name" value="NA_NEUROTRAN_SYMP_3"/>
    <property type="match status" value="1"/>
</dbReference>
<dbReference type="EMBL" id="ABJB011082325">
    <property type="status" value="NOT_ANNOTATED_CDS"/>
    <property type="molecule type" value="Genomic_DNA"/>
</dbReference>
<feature type="transmembrane region" description="Helical" evidence="17">
    <location>
        <begin position="58"/>
        <end position="78"/>
    </location>
</feature>
<keyword evidence="8 15" id="KW-0915">Sodium</keyword>
<feature type="transmembrane region" description="Helical" evidence="17">
    <location>
        <begin position="395"/>
        <end position="415"/>
    </location>
</feature>
<feature type="transmembrane region" description="Helical" evidence="17">
    <location>
        <begin position="216"/>
        <end position="237"/>
    </location>
</feature>
<dbReference type="GO" id="GO:0046872">
    <property type="term" value="F:metal ion binding"/>
    <property type="evidence" value="ECO:0007669"/>
    <property type="project" value="UniProtKB-KW"/>
</dbReference>
<sequence>MSSGSGGSGGSGEALQLGPPEKDYYATEKAFIFVCICIAVSYQSFADFPYLIIKHGGVCFFILYTIVLFLLGIPMAYLEMLLGQFRGRGCLEIWSCVPIGKGLGMAMLLKTFVICAYKVFQDSIAFYYFLQIFQQELPWSHCYTWWGANPLNCVERNRFCHEELERLYHATNDNPPPASHNDTWINVCGNWVKVPFLTHGVLKVTRSIDEFGGLRYEILVCYIFSWFVVYIVCAQGAATVGRLAPYLGVIPFVTLIIVTMNTLFYPHARSSLLELMFPRWDHVFTLSLAPYLGVIPFVTLIIVTMNTLFYPHARSSLLELMFPRWDHVFTLSAWGDAVYSVLTGLAIGIGQLHAMASYNNFESRSLQWAVMVLPLFMTFSNVLGSLLVLGASGSLAHHLGQCVVDLGTYNFLFPFVVYPEMVKTAQWARLWSGIFYFTIFMISIDEM</sequence>
<evidence type="ECO:0000256" key="2">
    <source>
        <dbReference type="ARBA" id="ARBA00006459"/>
    </source>
</evidence>
<keyword evidence="5" id="KW-0769">Symport</keyword>
<accession>B7QA15</accession>
<dbReference type="Pfam" id="PF00209">
    <property type="entry name" value="SNF"/>
    <property type="match status" value="2"/>
</dbReference>
<evidence type="ECO:0000256" key="6">
    <source>
        <dbReference type="ARBA" id="ARBA00022970"/>
    </source>
</evidence>
<comment type="subcellular location">
    <subcellularLocation>
        <location evidence="1">Membrane</location>
        <topology evidence="1">Multi-pass membrane protein</topology>
    </subcellularLocation>
</comment>
<reference evidence="18 20" key="1">
    <citation type="submission" date="2008-03" db="EMBL/GenBank/DDBJ databases">
        <title>Annotation of Ixodes scapularis.</title>
        <authorList>
            <consortium name="Ixodes scapularis Genome Project Consortium"/>
            <person name="Caler E."/>
            <person name="Hannick L.I."/>
            <person name="Bidwell S."/>
            <person name="Joardar V."/>
            <person name="Thiagarajan M."/>
            <person name="Amedeo P."/>
            <person name="Galinsky K.J."/>
            <person name="Schobel S."/>
            <person name="Inman J."/>
            <person name="Hostetler J."/>
            <person name="Miller J."/>
            <person name="Hammond M."/>
            <person name="Megy K."/>
            <person name="Lawson D."/>
            <person name="Kodira C."/>
            <person name="Sutton G."/>
            <person name="Meyer J."/>
            <person name="Hill C.A."/>
            <person name="Birren B."/>
            <person name="Nene V."/>
            <person name="Collins F."/>
            <person name="Alarcon-Chaidez F."/>
            <person name="Wikel S."/>
            <person name="Strausberg R."/>
        </authorList>
    </citation>
    <scope>NUCLEOTIDE SEQUENCE [LARGE SCALE GENOMIC DNA]</scope>
    <source>
        <strain evidence="20">Wikel</strain>
        <strain evidence="18">Wikel colony</strain>
    </source>
</reference>
<dbReference type="EMBL" id="ABJB010199390">
    <property type="status" value="NOT_ANNOTATED_CDS"/>
    <property type="molecule type" value="Genomic_DNA"/>
</dbReference>
<dbReference type="EnsemblMetazoa" id="ISCW012313-RA">
    <property type="protein sequence ID" value="ISCW012313-PA"/>
    <property type="gene ID" value="ISCW012313"/>
</dbReference>
<dbReference type="GO" id="GO:0016020">
    <property type="term" value="C:membrane"/>
    <property type="evidence" value="ECO:0007669"/>
    <property type="project" value="UniProtKB-SubCell"/>
</dbReference>
<dbReference type="PANTHER" id="PTHR11616:SF321">
    <property type="entry name" value="SODIUM-DEPENDENT NUTRIENT AMINO ACID TRANSPORTER 1-RELATED"/>
    <property type="match status" value="1"/>
</dbReference>
<evidence type="ECO:0000256" key="9">
    <source>
        <dbReference type="ARBA" id="ARBA00023065"/>
    </source>
</evidence>
<evidence type="ECO:0000256" key="7">
    <source>
        <dbReference type="ARBA" id="ARBA00022989"/>
    </source>
</evidence>
<evidence type="ECO:0000313" key="19">
    <source>
        <dbReference type="EnsemblMetazoa" id="ISCW012313-PA"/>
    </source>
</evidence>
<keyword evidence="15" id="KW-0479">Metal-binding</keyword>
<dbReference type="AlphaFoldDB" id="B7QA15"/>
<evidence type="ECO:0000256" key="12">
    <source>
        <dbReference type="ARBA" id="ARBA00023201"/>
    </source>
</evidence>
<evidence type="ECO:0000256" key="13">
    <source>
        <dbReference type="ARBA" id="ARBA00037785"/>
    </source>
</evidence>
<keyword evidence="20" id="KW-1185">Reference proteome</keyword>
<keyword evidence="9" id="KW-0406">Ion transport</keyword>
<evidence type="ECO:0000256" key="8">
    <source>
        <dbReference type="ARBA" id="ARBA00023053"/>
    </source>
</evidence>
<evidence type="ECO:0000313" key="20">
    <source>
        <dbReference type="Proteomes" id="UP000001555"/>
    </source>
</evidence>
<gene>
    <name evidence="18" type="ORF">IscW_ISCW012313</name>
</gene>
<reference evidence="19" key="2">
    <citation type="submission" date="2020-05" db="UniProtKB">
        <authorList>
            <consortium name="EnsemblMetazoa"/>
        </authorList>
    </citation>
    <scope>IDENTIFICATION</scope>
    <source>
        <strain evidence="19">wikel</strain>
    </source>
</reference>
<protein>
    <recommendedName>
        <fullName evidence="14">Sodium-dependent nutrient amino acid transporter 1</fullName>
    </recommendedName>
</protein>
<keyword evidence="7 17" id="KW-1133">Transmembrane helix</keyword>
<feature type="transmembrane region" description="Helical" evidence="17">
    <location>
        <begin position="368"/>
        <end position="389"/>
    </location>
</feature>
<keyword evidence="4 17" id="KW-0812">Transmembrane</keyword>
<dbReference type="EMBL" id="ABJB010863503">
    <property type="status" value="NOT_ANNOTATED_CDS"/>
    <property type="molecule type" value="Genomic_DNA"/>
</dbReference>
<name>B7QA15_IXOSC</name>
<comment type="function">
    <text evidence="13">Unusual broad substrate spectrum amino acid:sodium cotransporter that promotes absorption of the D isomers of essential amino acids. Neutral amino acids are the preferred substrates, especially methionine and phenylalanine.</text>
</comment>
<dbReference type="EMBL" id="ABJB010668159">
    <property type="status" value="NOT_ANNOTATED_CDS"/>
    <property type="molecule type" value="Genomic_DNA"/>
</dbReference>
<evidence type="ECO:0000313" key="18">
    <source>
        <dbReference type="EMBL" id="EEC15687.1"/>
    </source>
</evidence>
<keyword evidence="11" id="KW-0325">Glycoprotein</keyword>
<feature type="binding site" evidence="15">
    <location>
        <position position="39"/>
    </location>
    <ligand>
        <name>Na(+)</name>
        <dbReference type="ChEBI" id="CHEBI:29101"/>
        <label>1</label>
    </ligand>
</feature>
<feature type="binding site" evidence="15">
    <location>
        <position position="445"/>
    </location>
    <ligand>
        <name>Na(+)</name>
        <dbReference type="ChEBI" id="CHEBI:29101"/>
        <label>1</label>
    </ligand>
</feature>